<dbReference type="EMBL" id="AP012319">
    <property type="protein sequence ID" value="BAL87989.1"/>
    <property type="molecule type" value="Genomic_DNA"/>
</dbReference>
<accession>I0H4Q2</accession>
<dbReference type="RefSeq" id="WP_014442884.1">
    <property type="nucleotide sequence ID" value="NC_017093.1"/>
</dbReference>
<evidence type="ECO:0000313" key="3">
    <source>
        <dbReference type="EMBL" id="BAL87989.1"/>
    </source>
</evidence>
<gene>
    <name evidence="3" type="ordered locus">AMIS_27690</name>
</gene>
<dbReference type="STRING" id="512565.AMIS_27690"/>
<evidence type="ECO:0000256" key="1">
    <source>
        <dbReference type="SAM" id="SignalP"/>
    </source>
</evidence>
<feature type="domain" description="Excalibur calcium-binding" evidence="2">
    <location>
        <begin position="33"/>
        <end position="90"/>
    </location>
</feature>
<evidence type="ECO:0000259" key="2">
    <source>
        <dbReference type="SMART" id="SM00894"/>
    </source>
</evidence>
<dbReference type="AlphaFoldDB" id="I0H4Q2"/>
<keyword evidence="1" id="KW-0732">Signal</keyword>
<dbReference type="SMART" id="SM00894">
    <property type="entry name" value="Excalibur"/>
    <property type="match status" value="1"/>
</dbReference>
<dbReference type="Pfam" id="PF05901">
    <property type="entry name" value="Excalibur"/>
    <property type="match status" value="1"/>
</dbReference>
<dbReference type="OrthoDB" id="2735480at2"/>
<dbReference type="KEGG" id="ams:AMIS_27690"/>
<dbReference type="InterPro" id="IPR008613">
    <property type="entry name" value="Excalibur_Ca-bd_domain"/>
</dbReference>
<proteinExistence type="predicted"/>
<sequence length="92" mass="9867">MLNTIARGVLVAALALGGTTAITATPVEAAAKSYKNCTALNKVYKHGVGKKGAKDKVRGKTKRVTNFKVSNALYKANKRMDRDKDGIACEKR</sequence>
<dbReference type="Proteomes" id="UP000007882">
    <property type="component" value="Chromosome"/>
</dbReference>
<feature type="signal peptide" evidence="1">
    <location>
        <begin position="1"/>
        <end position="24"/>
    </location>
</feature>
<name>I0H4Q2_ACTM4</name>
<protein>
    <recommendedName>
        <fullName evidence="2">Excalibur calcium-binding domain-containing protein</fullName>
    </recommendedName>
</protein>
<dbReference type="HOGENOM" id="CLU_182235_1_1_11"/>
<feature type="chain" id="PRO_5038528907" description="Excalibur calcium-binding domain-containing protein" evidence="1">
    <location>
        <begin position="25"/>
        <end position="92"/>
    </location>
</feature>
<organism evidence="3 4">
    <name type="scientific">Actinoplanes missouriensis (strain ATCC 14538 / DSM 43046 / CBS 188.64 / JCM 3121 / NBRC 102363 / NCIMB 12654 / NRRL B-3342 / UNCC 431)</name>
    <dbReference type="NCBI Taxonomy" id="512565"/>
    <lineage>
        <taxon>Bacteria</taxon>
        <taxon>Bacillati</taxon>
        <taxon>Actinomycetota</taxon>
        <taxon>Actinomycetes</taxon>
        <taxon>Micromonosporales</taxon>
        <taxon>Micromonosporaceae</taxon>
        <taxon>Actinoplanes</taxon>
    </lineage>
</organism>
<dbReference type="eggNOG" id="ENOG50334Z3">
    <property type="taxonomic scope" value="Bacteria"/>
</dbReference>
<reference evidence="3 4" key="1">
    <citation type="submission" date="2012-02" db="EMBL/GenBank/DDBJ databases">
        <title>Complete genome sequence of Actinoplanes missouriensis 431 (= NBRC 102363).</title>
        <authorList>
            <person name="Ohnishi Y."/>
            <person name="Ishikawa J."/>
            <person name="Sekine M."/>
            <person name="Hosoyama A."/>
            <person name="Harada T."/>
            <person name="Narita H."/>
            <person name="Hata T."/>
            <person name="Konno Y."/>
            <person name="Tutikane K."/>
            <person name="Fujita N."/>
            <person name="Horinouchi S."/>
            <person name="Hayakawa M."/>
        </authorList>
    </citation>
    <scope>NUCLEOTIDE SEQUENCE [LARGE SCALE GENOMIC DNA]</scope>
    <source>
        <strain evidence="4">ATCC 14538 / DSM 43046 / CBS 188.64 / JCM 3121 / NBRC 102363 / NCIMB 12654 / NRRL B-3342 / UNCC 431</strain>
    </source>
</reference>
<dbReference type="PATRIC" id="fig|512565.3.peg.2772"/>
<evidence type="ECO:0000313" key="4">
    <source>
        <dbReference type="Proteomes" id="UP000007882"/>
    </source>
</evidence>
<keyword evidence="4" id="KW-1185">Reference proteome</keyword>